<accession>A0A8H7A8G1</accession>
<gene>
    <name evidence="1" type="ORF">GJ744_005485</name>
</gene>
<protein>
    <submittedName>
        <fullName evidence="1">Uncharacterized protein</fullName>
    </submittedName>
</protein>
<proteinExistence type="predicted"/>
<dbReference type="Proteomes" id="UP000606974">
    <property type="component" value="Unassembled WGS sequence"/>
</dbReference>
<organism evidence="1 2">
    <name type="scientific">Endocarpon pusillum</name>
    <dbReference type="NCBI Taxonomy" id="364733"/>
    <lineage>
        <taxon>Eukaryota</taxon>
        <taxon>Fungi</taxon>
        <taxon>Dikarya</taxon>
        <taxon>Ascomycota</taxon>
        <taxon>Pezizomycotina</taxon>
        <taxon>Eurotiomycetes</taxon>
        <taxon>Chaetothyriomycetidae</taxon>
        <taxon>Verrucariales</taxon>
        <taxon>Verrucariaceae</taxon>
        <taxon>Endocarpon</taxon>
    </lineage>
</organism>
<sequence length="132" mass="15266">MRKGTGSAYGSDNSHVVPHYHVNVGDTNFRLSVLRHTYVAPESWKKRCRGAFGRATLMQLLTKLGANDDWPCGNCTRDEVEECMLGSWPMKAYDIGFTDGSRSDVAQTPYPRPKYFDRPKNWRYYSEEMERF</sequence>
<name>A0A8H7A8G1_9EURO</name>
<comment type="caution">
    <text evidence="1">The sequence shown here is derived from an EMBL/GenBank/DDBJ whole genome shotgun (WGS) entry which is preliminary data.</text>
</comment>
<evidence type="ECO:0000313" key="1">
    <source>
        <dbReference type="EMBL" id="KAF7502567.1"/>
    </source>
</evidence>
<dbReference type="AlphaFoldDB" id="A0A8H7A8G1"/>
<evidence type="ECO:0000313" key="2">
    <source>
        <dbReference type="Proteomes" id="UP000606974"/>
    </source>
</evidence>
<dbReference type="EMBL" id="JAACFV010000238">
    <property type="protein sequence ID" value="KAF7502567.1"/>
    <property type="molecule type" value="Genomic_DNA"/>
</dbReference>
<reference evidence="1" key="1">
    <citation type="submission" date="2020-02" db="EMBL/GenBank/DDBJ databases">
        <authorList>
            <person name="Palmer J.M."/>
        </authorList>
    </citation>
    <scope>NUCLEOTIDE SEQUENCE</scope>
    <source>
        <strain evidence="1">EPUS1.4</strain>
        <tissue evidence="1">Thallus</tissue>
    </source>
</reference>
<keyword evidence="2" id="KW-1185">Reference proteome</keyword>